<feature type="region of interest" description="Disordered" evidence="2">
    <location>
        <begin position="354"/>
        <end position="379"/>
    </location>
</feature>
<dbReference type="InterPro" id="IPR000618">
    <property type="entry name" value="Insect_cuticle"/>
</dbReference>
<dbReference type="Pfam" id="PF00379">
    <property type="entry name" value="Chitin_bind_4"/>
    <property type="match status" value="1"/>
</dbReference>
<evidence type="ECO:0000256" key="1">
    <source>
        <dbReference type="PROSITE-ProRule" id="PRU00497"/>
    </source>
</evidence>
<evidence type="ECO:0000313" key="4">
    <source>
        <dbReference type="Proteomes" id="UP000192247"/>
    </source>
</evidence>
<evidence type="ECO:0000256" key="2">
    <source>
        <dbReference type="SAM" id="MobiDB-lite"/>
    </source>
</evidence>
<dbReference type="AlphaFoldDB" id="A0A1V9XVL8"/>
<dbReference type="STRING" id="418985.A0A1V9XVL8"/>
<feature type="region of interest" description="Disordered" evidence="2">
    <location>
        <begin position="116"/>
        <end position="148"/>
    </location>
</feature>
<keyword evidence="4" id="KW-1185">Reference proteome</keyword>
<feature type="region of interest" description="Disordered" evidence="2">
    <location>
        <begin position="244"/>
        <end position="338"/>
    </location>
</feature>
<protein>
    <submittedName>
        <fullName evidence="3">Uncharacterized protein</fullName>
    </submittedName>
</protein>
<dbReference type="OrthoDB" id="7255276at2759"/>
<dbReference type="InParanoid" id="A0A1V9XVL8"/>
<comment type="caution">
    <text evidence="3">The sequence shown here is derived from an EMBL/GenBank/DDBJ whole genome shotgun (WGS) entry which is preliminary data.</text>
</comment>
<dbReference type="PROSITE" id="PS51155">
    <property type="entry name" value="CHIT_BIND_RR_2"/>
    <property type="match status" value="1"/>
</dbReference>
<feature type="compositionally biased region" description="Basic and acidic residues" evidence="2">
    <location>
        <begin position="412"/>
        <end position="423"/>
    </location>
</feature>
<organism evidence="3 4">
    <name type="scientific">Tropilaelaps mercedesae</name>
    <dbReference type="NCBI Taxonomy" id="418985"/>
    <lineage>
        <taxon>Eukaryota</taxon>
        <taxon>Metazoa</taxon>
        <taxon>Ecdysozoa</taxon>
        <taxon>Arthropoda</taxon>
        <taxon>Chelicerata</taxon>
        <taxon>Arachnida</taxon>
        <taxon>Acari</taxon>
        <taxon>Parasitiformes</taxon>
        <taxon>Mesostigmata</taxon>
        <taxon>Gamasina</taxon>
        <taxon>Dermanyssoidea</taxon>
        <taxon>Laelapidae</taxon>
        <taxon>Tropilaelaps</taxon>
    </lineage>
</organism>
<dbReference type="PANTHER" id="PTHR10380:SF240">
    <property type="match status" value="1"/>
</dbReference>
<evidence type="ECO:0000313" key="3">
    <source>
        <dbReference type="EMBL" id="OQR77529.1"/>
    </source>
</evidence>
<keyword evidence="1" id="KW-0193">Cuticle</keyword>
<feature type="compositionally biased region" description="Polar residues" evidence="2">
    <location>
        <begin position="124"/>
        <end position="148"/>
    </location>
</feature>
<feature type="region of interest" description="Disordered" evidence="2">
    <location>
        <begin position="408"/>
        <end position="431"/>
    </location>
</feature>
<dbReference type="GO" id="GO:0062129">
    <property type="term" value="C:chitin-based extracellular matrix"/>
    <property type="evidence" value="ECO:0007669"/>
    <property type="project" value="TreeGrafter"/>
</dbReference>
<feature type="region of interest" description="Disordered" evidence="2">
    <location>
        <begin position="170"/>
        <end position="192"/>
    </location>
</feature>
<dbReference type="InterPro" id="IPR050468">
    <property type="entry name" value="Cuticle_Struct_Prot"/>
</dbReference>
<proteinExistence type="predicted"/>
<feature type="compositionally biased region" description="Polar residues" evidence="2">
    <location>
        <begin position="357"/>
        <end position="372"/>
    </location>
</feature>
<accession>A0A1V9XVL8</accession>
<dbReference type="Proteomes" id="UP000192247">
    <property type="component" value="Unassembled WGS sequence"/>
</dbReference>
<sequence>MHAVKYTVIKELLLGLTKEPQKVRVKLIIPFKCLQVATTSVALCALVAAQFPLRSAFQSSSGFGENFEPFTNFDQYAGNTLALTSNFGFGTSQQSNPGGNYDYIRSFNFERQSINGIPQDFSPAEQSLQSGGYNSFKPTSRQQYQPAQYQPTFRVPTPTSVPARYQAPVQPYQDPFPVQQFRHPTAPPQYRPQRYQPRAIANSQPYKAPPSFQPYQGLAPKIPQNQLPQQQYQPLSQRYQAPPRRYQVPSQQYETPPQRYQASPQRYQTSPQQYHAPPQQYQASPQQDQAPPQQYQAPPQQHQAPPQQYQAPPQQYQAPPQQYQTPPQQYQQEPQRPRNAFVDTARLSYDAAAPAYTPTNQGGQRSSTSAQPSKKPVITHPAAPVHYVSIGARLEGDYNFGYDTGKASNGDESFRRETRDPDGTVRGSYGYVDSNGKQITVHYEAGKEGFKILSEDEAKTRREAAARGQTDAGNDAPGRSSSMQVISRPRAQDIAVHQSAPEVALDEQPRNVGPVRRLRKRCEVHTA</sequence>
<reference evidence="3 4" key="1">
    <citation type="journal article" date="2017" name="Gigascience">
        <title>Draft genome of the honey bee ectoparasitic mite, Tropilaelaps mercedesae, is shaped by the parasitic life history.</title>
        <authorList>
            <person name="Dong X."/>
            <person name="Armstrong S.D."/>
            <person name="Xia D."/>
            <person name="Makepeace B.L."/>
            <person name="Darby A.C."/>
            <person name="Kadowaki T."/>
        </authorList>
    </citation>
    <scope>NUCLEOTIDE SEQUENCE [LARGE SCALE GENOMIC DNA]</scope>
    <source>
        <strain evidence="3">Wuxi-XJTLU</strain>
    </source>
</reference>
<feature type="region of interest" description="Disordered" evidence="2">
    <location>
        <begin position="458"/>
        <end position="494"/>
    </location>
</feature>
<dbReference type="GO" id="GO:0008010">
    <property type="term" value="F:structural constituent of chitin-based larval cuticle"/>
    <property type="evidence" value="ECO:0007669"/>
    <property type="project" value="TreeGrafter"/>
</dbReference>
<dbReference type="PANTHER" id="PTHR10380">
    <property type="entry name" value="CUTICLE PROTEIN"/>
    <property type="match status" value="1"/>
</dbReference>
<dbReference type="EMBL" id="MNPL01003418">
    <property type="protein sequence ID" value="OQR77529.1"/>
    <property type="molecule type" value="Genomic_DNA"/>
</dbReference>
<gene>
    <name evidence="3" type="ORF">BIW11_07029</name>
</gene>
<feature type="compositionally biased region" description="Polar residues" evidence="2">
    <location>
        <begin position="248"/>
        <end position="270"/>
    </location>
</feature>
<feature type="compositionally biased region" description="Low complexity" evidence="2">
    <location>
        <begin position="271"/>
        <end position="334"/>
    </location>
</feature>
<name>A0A1V9XVL8_9ACAR</name>